<feature type="region of interest" description="Disordered" evidence="8">
    <location>
        <begin position="936"/>
        <end position="993"/>
    </location>
</feature>
<evidence type="ECO:0000256" key="5">
    <source>
        <dbReference type="ARBA" id="ARBA00022824"/>
    </source>
</evidence>
<dbReference type="AlphaFoldDB" id="A0A4Z1NQY0"/>
<dbReference type="GO" id="GO:0140662">
    <property type="term" value="F:ATP-dependent protein folding chaperone"/>
    <property type="evidence" value="ECO:0007669"/>
    <property type="project" value="InterPro"/>
</dbReference>
<dbReference type="InterPro" id="IPR043129">
    <property type="entry name" value="ATPase_NBD"/>
</dbReference>
<dbReference type="GO" id="GO:0030968">
    <property type="term" value="P:endoplasmic reticulum unfolded protein response"/>
    <property type="evidence" value="ECO:0007669"/>
    <property type="project" value="TreeGrafter"/>
</dbReference>
<dbReference type="InterPro" id="IPR013126">
    <property type="entry name" value="Hsp_70_fam"/>
</dbReference>
<feature type="region of interest" description="Disordered" evidence="8">
    <location>
        <begin position="597"/>
        <end position="641"/>
    </location>
</feature>
<feature type="compositionally biased region" description="Low complexity" evidence="8">
    <location>
        <begin position="805"/>
        <end position="840"/>
    </location>
</feature>
<keyword evidence="3 9" id="KW-0732">Signal</keyword>
<evidence type="ECO:0000256" key="3">
    <source>
        <dbReference type="ARBA" id="ARBA00022729"/>
    </source>
</evidence>
<feature type="chain" id="PRO_5021238172" evidence="9">
    <location>
        <begin position="30"/>
        <end position="993"/>
    </location>
</feature>
<feature type="compositionally biased region" description="Basic and acidic residues" evidence="8">
    <location>
        <begin position="630"/>
        <end position="641"/>
    </location>
</feature>
<proteinExistence type="inferred from homology"/>
<comment type="subcellular location">
    <subcellularLocation>
        <location evidence="1">Endoplasmic reticulum lumen</location>
    </subcellularLocation>
</comment>
<feature type="signal peptide" evidence="9">
    <location>
        <begin position="1"/>
        <end position="29"/>
    </location>
</feature>
<evidence type="ECO:0000256" key="9">
    <source>
        <dbReference type="SAM" id="SignalP"/>
    </source>
</evidence>
<sequence>MAPPGRRCSIQLLPILLSALLAFSTFASAASAVIGVDIGTEYIKAALVKPGIPLEIVLSKDSKRKEASAVVFKPSRSGSPVQGSFPERSYGGDALALAARFPGEVYPNIKQLLGLPLKTPVVEQYRKRYPALEVVESIPRGTVAFKSKSFHKDEKPFAVEELLAMELKNLKENAQALAGTAHKVSNAVFTVPIFYTAEEKRALGLAAKLAGLNVLAMVSDGMAVGINYATSRTFEVGKPEYHLVFDMGAGSTVATVLRMQGKIVQDIGRFNKTVQEVAILGAGWDRTLGGDVLNTIIVDDMILKFLDTPKAKSLGKSFDDIKAHGRTISKLARDAEKVRQVLSANQETVASFEGLYEEVDFKYKISRTDFETLIGDFAGRMDGPIKQAMKLANVTFADLNSVILHGGMTRTPFVIKKLESLVGDNSKLRSNVNADEAAVFGAAFKAAQISPSFRVKDIVSQDAASYATFLQYSKDGKDKSQKLFTPTSSIGLVKQVPFTQLQDFSFRLYQSRGADGVAIPPSSYTIETKNLTTSVTHMVEKLGCKKEEITNKFSIRLDPIMGLPDVVRGVLSCQVLVEDKKAAGVLDSAKDFLGFGKKDQEPLKGDEKSSSTSSSSSDSKSTDSAKSNKKSKDNKDKVLAEPKKNTEIVHVEFTVTCDGCNELPSEELTRMEQRLTAFDDSDNARHTREADLNNLESFTYKVRDMLEDSAFAEFSTDAERAAIEKLLGETSEWLYEAGQDSASDDLRAKLQDLHALTDPIKKRQSEAAARPDAVKALEDTLSQTDMMQGVIKSAIDEANKSSSAAASSSAEAASKSSSEAEAASSSAAEASSSADASSSKDPLEELEEKESSTSSEAPIPTPEPIVSPTYKPEDFEKIRTLYTETKEWLAGKLAEQAKLSKTDDPAFAAKDVVAKTTKLHDTLMAILQRQIRYSEKAKAKAKATSTPKAKKAKKMKASSSASAEESSTVTFEVPKEEERGASASASQSVRDEL</sequence>
<keyword evidence="4" id="KW-0547">Nucleotide-binding</keyword>
<dbReference type="FunFam" id="1.20.1270.10:FF:000002">
    <property type="entry name" value="Heat shock 70 kDa protein 4"/>
    <property type="match status" value="1"/>
</dbReference>
<feature type="compositionally biased region" description="Low complexity" evidence="8">
    <location>
        <begin position="957"/>
        <end position="968"/>
    </location>
</feature>
<dbReference type="EMBL" id="SNSC02000015">
    <property type="protein sequence ID" value="TID18070.1"/>
    <property type="molecule type" value="Genomic_DNA"/>
</dbReference>
<reference evidence="10 11" key="1">
    <citation type="submission" date="2019-04" db="EMBL/GenBank/DDBJ databases">
        <title>High contiguity whole genome sequence and gene annotation resource for two Venturia nashicola isolates.</title>
        <authorList>
            <person name="Prokchorchik M."/>
            <person name="Won K."/>
            <person name="Lee Y."/>
            <person name="Choi E.D."/>
            <person name="Segonzac C."/>
            <person name="Sohn K.H."/>
        </authorList>
    </citation>
    <scope>NUCLEOTIDE SEQUENCE [LARGE SCALE GENOMIC DNA]</scope>
    <source>
        <strain evidence="10 11">PRI2</strain>
    </source>
</reference>
<dbReference type="InterPro" id="IPR029048">
    <property type="entry name" value="HSP70_C_sf"/>
</dbReference>
<organism evidence="10 11">
    <name type="scientific">Venturia nashicola</name>
    <dbReference type="NCBI Taxonomy" id="86259"/>
    <lineage>
        <taxon>Eukaryota</taxon>
        <taxon>Fungi</taxon>
        <taxon>Dikarya</taxon>
        <taxon>Ascomycota</taxon>
        <taxon>Pezizomycotina</taxon>
        <taxon>Dothideomycetes</taxon>
        <taxon>Pleosporomycetidae</taxon>
        <taxon>Venturiales</taxon>
        <taxon>Venturiaceae</taxon>
        <taxon>Venturia</taxon>
    </lineage>
</organism>
<protein>
    <submittedName>
        <fullName evidence="10">Chaperone protein dnaK</fullName>
    </submittedName>
</protein>
<evidence type="ECO:0000313" key="10">
    <source>
        <dbReference type="EMBL" id="TID18070.1"/>
    </source>
</evidence>
<comment type="similarity">
    <text evidence="2">Belongs to the heat shock protein 70 family.</text>
</comment>
<dbReference type="PRINTS" id="PR00301">
    <property type="entry name" value="HEATSHOCK70"/>
</dbReference>
<dbReference type="Gene3D" id="1.20.1270.10">
    <property type="match status" value="1"/>
</dbReference>
<evidence type="ECO:0000256" key="4">
    <source>
        <dbReference type="ARBA" id="ARBA00022741"/>
    </source>
</evidence>
<feature type="region of interest" description="Disordered" evidence="8">
    <location>
        <begin position="805"/>
        <end position="873"/>
    </location>
</feature>
<dbReference type="STRING" id="86259.A0A4Z1NQY0"/>
<dbReference type="SUPFAM" id="SSF53067">
    <property type="entry name" value="Actin-like ATPase domain"/>
    <property type="match status" value="2"/>
</dbReference>
<gene>
    <name evidence="10" type="ORF">E6O75_ATG10715</name>
</gene>
<dbReference type="PANTHER" id="PTHR45639">
    <property type="entry name" value="HSC70CB, ISOFORM G-RELATED"/>
    <property type="match status" value="1"/>
</dbReference>
<keyword evidence="5" id="KW-0256">Endoplasmic reticulum</keyword>
<dbReference type="GO" id="GO:0005788">
    <property type="term" value="C:endoplasmic reticulum lumen"/>
    <property type="evidence" value="ECO:0007669"/>
    <property type="project" value="UniProtKB-SubCell"/>
</dbReference>
<dbReference type="Gene3D" id="3.90.640.10">
    <property type="entry name" value="Actin, Chain A, domain 4"/>
    <property type="match status" value="1"/>
</dbReference>
<keyword evidence="7" id="KW-0143">Chaperone</keyword>
<dbReference type="Proteomes" id="UP000298493">
    <property type="component" value="Unassembled WGS sequence"/>
</dbReference>
<dbReference type="Gene3D" id="3.30.420.40">
    <property type="match status" value="2"/>
</dbReference>
<dbReference type="CDD" id="cd10230">
    <property type="entry name" value="ASKHA_NBD_HSP70_HYOU1"/>
    <property type="match status" value="1"/>
</dbReference>
<keyword evidence="6" id="KW-0067">ATP-binding</keyword>
<dbReference type="Pfam" id="PF00012">
    <property type="entry name" value="HSP70"/>
    <property type="match status" value="2"/>
</dbReference>
<evidence type="ECO:0000256" key="1">
    <source>
        <dbReference type="ARBA" id="ARBA00004319"/>
    </source>
</evidence>
<dbReference type="Gene3D" id="3.30.30.30">
    <property type="match status" value="1"/>
</dbReference>
<name>A0A4Z1NQY0_9PEZI</name>
<accession>A0A4Z1NQY0</accession>
<comment type="caution">
    <text evidence="10">The sequence shown here is derived from an EMBL/GenBank/DDBJ whole genome shotgun (WGS) entry which is preliminary data.</text>
</comment>
<evidence type="ECO:0000256" key="8">
    <source>
        <dbReference type="SAM" id="MobiDB-lite"/>
    </source>
</evidence>
<dbReference type="FunFam" id="3.30.30.30:FF:000004">
    <property type="entry name" value="hypoxia up-regulated protein 1"/>
    <property type="match status" value="1"/>
</dbReference>
<keyword evidence="11" id="KW-1185">Reference proteome</keyword>
<feature type="compositionally biased region" description="Basic and acidic residues" evidence="8">
    <location>
        <begin position="597"/>
        <end position="609"/>
    </location>
</feature>
<evidence type="ECO:0000256" key="6">
    <source>
        <dbReference type="ARBA" id="ARBA00022840"/>
    </source>
</evidence>
<evidence type="ECO:0000256" key="2">
    <source>
        <dbReference type="ARBA" id="ARBA00007381"/>
    </source>
</evidence>
<dbReference type="PANTHER" id="PTHR45639:SF3">
    <property type="entry name" value="HYPOXIA UP-REGULATED PROTEIN 1"/>
    <property type="match status" value="1"/>
</dbReference>
<dbReference type="FunFam" id="3.90.640.10:FF:000039">
    <property type="entry name" value="Hsp70 family chaperone Lhs1/Orp150"/>
    <property type="match status" value="1"/>
</dbReference>
<evidence type="ECO:0000313" key="11">
    <source>
        <dbReference type="Proteomes" id="UP000298493"/>
    </source>
</evidence>
<dbReference type="GO" id="GO:0034663">
    <property type="term" value="C:endoplasmic reticulum chaperone complex"/>
    <property type="evidence" value="ECO:0007669"/>
    <property type="project" value="TreeGrafter"/>
</dbReference>
<feature type="compositionally biased region" description="Polar residues" evidence="8">
    <location>
        <begin position="983"/>
        <end position="993"/>
    </location>
</feature>
<dbReference type="GO" id="GO:0005524">
    <property type="term" value="F:ATP binding"/>
    <property type="evidence" value="ECO:0007669"/>
    <property type="project" value="UniProtKB-KW"/>
</dbReference>
<dbReference type="SUPFAM" id="SSF100934">
    <property type="entry name" value="Heat shock protein 70kD (HSP70), C-terminal subdomain"/>
    <property type="match status" value="1"/>
</dbReference>
<evidence type="ECO:0000256" key="7">
    <source>
        <dbReference type="ARBA" id="ARBA00023186"/>
    </source>
</evidence>
<feature type="compositionally biased region" description="Low complexity" evidence="8">
    <location>
        <begin position="610"/>
        <end position="625"/>
    </location>
</feature>